<protein>
    <recommendedName>
        <fullName evidence="3">DUF2589 domain-containing protein</fullName>
    </recommendedName>
</protein>
<keyword evidence="2" id="KW-1185">Reference proteome</keyword>
<evidence type="ECO:0008006" key="3">
    <source>
        <dbReference type="Google" id="ProtNLM"/>
    </source>
</evidence>
<accession>A0ABW8UFM1</accession>
<gene>
    <name evidence="1" type="ORF">ACEN34_04495</name>
</gene>
<sequence>MEMQSQEFIAAIRAEEYTTTDIKLTATDIKKTDLKKLTTAYSQLQTQLAAQKIGQIKIDLPFEVPATIELQAGIINLPYELVNKIALLTNAEEQRPLNLYLITTAENLNASGMRIDQMSSVVEFLQSPQLISDKINAAITEKLTELQAAADAPAEE</sequence>
<dbReference type="Proteomes" id="UP001625389">
    <property type="component" value="Unassembled WGS sequence"/>
</dbReference>
<organism evidence="1 2">
    <name type="scientific">Loigolactobacillus zhaoyuanensis</name>
    <dbReference type="NCBI Taxonomy" id="2486017"/>
    <lineage>
        <taxon>Bacteria</taxon>
        <taxon>Bacillati</taxon>
        <taxon>Bacillota</taxon>
        <taxon>Bacilli</taxon>
        <taxon>Lactobacillales</taxon>
        <taxon>Lactobacillaceae</taxon>
        <taxon>Loigolactobacillus</taxon>
    </lineage>
</organism>
<comment type="caution">
    <text evidence="1">The sequence shown here is derived from an EMBL/GenBank/DDBJ whole genome shotgun (WGS) entry which is preliminary data.</text>
</comment>
<evidence type="ECO:0000313" key="2">
    <source>
        <dbReference type="Proteomes" id="UP001625389"/>
    </source>
</evidence>
<proteinExistence type="predicted"/>
<reference evidence="1 2" key="1">
    <citation type="submission" date="2024-08" db="EMBL/GenBank/DDBJ databases">
        <authorList>
            <person name="Arias E."/>
        </authorList>
    </citation>
    <scope>NUCLEOTIDE SEQUENCE [LARGE SCALE GENOMIC DNA]</scope>
    <source>
        <strain evidence="1 2">FAM 25317</strain>
    </source>
</reference>
<dbReference type="RefSeq" id="WP_125549603.1">
    <property type="nucleotide sequence ID" value="NZ_JBGQPK010000012.1"/>
</dbReference>
<name>A0ABW8UFM1_9LACO</name>
<dbReference type="EMBL" id="JBGQPK010000012">
    <property type="protein sequence ID" value="MFL2028873.1"/>
    <property type="molecule type" value="Genomic_DNA"/>
</dbReference>
<evidence type="ECO:0000313" key="1">
    <source>
        <dbReference type="EMBL" id="MFL2028873.1"/>
    </source>
</evidence>